<evidence type="ECO:0000313" key="2">
    <source>
        <dbReference type="EMBL" id="RMS50926.1"/>
    </source>
</evidence>
<dbReference type="Proteomes" id="UP000270834">
    <property type="component" value="Unassembled WGS sequence"/>
</dbReference>
<feature type="region of interest" description="Disordered" evidence="1">
    <location>
        <begin position="51"/>
        <end position="73"/>
    </location>
</feature>
<accession>A0A3M5DLZ1</accession>
<gene>
    <name evidence="2" type="ORF">ALP65_00860</name>
</gene>
<evidence type="ECO:0000313" key="3">
    <source>
        <dbReference type="Proteomes" id="UP000270834"/>
    </source>
</evidence>
<sequence length="108" mass="11691">MRGCRARLQRIATHTGNPMPYRVLLLILALTPALASSATLDERLGDLEHAFKPDLDGTESAKPASPPPERFKLAPLGSVVRKKECATSRLPDEQSSCAALEFCTDCAQ</sequence>
<dbReference type="AlphaFoldDB" id="A0A3M5DLZ1"/>
<name>A0A3M5DLZ1_PSEAI</name>
<organism evidence="2 3">
    <name type="scientific">Pseudomonas aeruginosa</name>
    <dbReference type="NCBI Taxonomy" id="287"/>
    <lineage>
        <taxon>Bacteria</taxon>
        <taxon>Pseudomonadati</taxon>
        <taxon>Pseudomonadota</taxon>
        <taxon>Gammaproteobacteria</taxon>
        <taxon>Pseudomonadales</taxon>
        <taxon>Pseudomonadaceae</taxon>
        <taxon>Pseudomonas</taxon>
    </lineage>
</organism>
<reference evidence="2 3" key="1">
    <citation type="submission" date="2018-08" db="EMBL/GenBank/DDBJ databases">
        <title>Recombination of ecologically and evolutionarily significant loci maintains genetic cohesion in the Pseudomonas syringae species complex.</title>
        <authorList>
            <person name="Dillon M."/>
            <person name="Thakur S."/>
            <person name="Almeida R.N.D."/>
            <person name="Weir B.S."/>
            <person name="Guttman D.S."/>
        </authorList>
    </citation>
    <scope>NUCLEOTIDE SEQUENCE [LARGE SCALE GENOMIC DNA]</scope>
    <source>
        <strain evidence="2 3">ICMP 7846</strain>
    </source>
</reference>
<dbReference type="EMBL" id="RBSQ01000894">
    <property type="protein sequence ID" value="RMS50926.1"/>
    <property type="molecule type" value="Genomic_DNA"/>
</dbReference>
<comment type="caution">
    <text evidence="2">The sequence shown here is derived from an EMBL/GenBank/DDBJ whole genome shotgun (WGS) entry which is preliminary data.</text>
</comment>
<proteinExistence type="predicted"/>
<protein>
    <recommendedName>
        <fullName evidence="4">Secreted protein</fullName>
    </recommendedName>
</protein>
<evidence type="ECO:0000256" key="1">
    <source>
        <dbReference type="SAM" id="MobiDB-lite"/>
    </source>
</evidence>
<evidence type="ECO:0008006" key="4">
    <source>
        <dbReference type="Google" id="ProtNLM"/>
    </source>
</evidence>